<gene>
    <name evidence="2" type="ORF">V1264_024649</name>
</gene>
<dbReference type="AlphaFoldDB" id="A0AAN9AM44"/>
<evidence type="ECO:0000256" key="1">
    <source>
        <dbReference type="SAM" id="Phobius"/>
    </source>
</evidence>
<proteinExistence type="predicted"/>
<name>A0AAN9AM44_9CAEN</name>
<sequence>MIGLPTDKWQTRESADSNISSTAGIWSCTNELCDRDEDMMLTCKVTGVFGAVLMLGCILLESAMMAYEGCRKYCVWVFIFMDILGFICMVTEFAVYVKEMDMELDKFGYSSIMTIFAFLFSIAGLICCVLAYKEHLVKEETTKW</sequence>
<protein>
    <submittedName>
        <fullName evidence="2">Uncharacterized protein</fullName>
    </submittedName>
</protein>
<evidence type="ECO:0000313" key="3">
    <source>
        <dbReference type="Proteomes" id="UP001374579"/>
    </source>
</evidence>
<evidence type="ECO:0000313" key="2">
    <source>
        <dbReference type="EMBL" id="KAK7089369.1"/>
    </source>
</evidence>
<keyword evidence="1" id="KW-0472">Membrane</keyword>
<keyword evidence="1" id="KW-0812">Transmembrane</keyword>
<keyword evidence="1" id="KW-1133">Transmembrane helix</keyword>
<accession>A0AAN9AM44</accession>
<feature type="transmembrane region" description="Helical" evidence="1">
    <location>
        <begin position="109"/>
        <end position="132"/>
    </location>
</feature>
<feature type="transmembrane region" description="Helical" evidence="1">
    <location>
        <begin position="39"/>
        <end position="61"/>
    </location>
</feature>
<reference evidence="2 3" key="1">
    <citation type="submission" date="2024-02" db="EMBL/GenBank/DDBJ databases">
        <title>Chromosome-scale genome assembly of the rough periwinkle Littorina saxatilis.</title>
        <authorList>
            <person name="De Jode A."/>
            <person name="Faria R."/>
            <person name="Formenti G."/>
            <person name="Sims Y."/>
            <person name="Smith T.P."/>
            <person name="Tracey A."/>
            <person name="Wood J.M.D."/>
            <person name="Zagrodzka Z.B."/>
            <person name="Johannesson K."/>
            <person name="Butlin R.K."/>
            <person name="Leder E.H."/>
        </authorList>
    </citation>
    <scope>NUCLEOTIDE SEQUENCE [LARGE SCALE GENOMIC DNA]</scope>
    <source>
        <strain evidence="2">Snail1</strain>
        <tissue evidence="2">Muscle</tissue>
    </source>
</reference>
<comment type="caution">
    <text evidence="2">The sequence shown here is derived from an EMBL/GenBank/DDBJ whole genome shotgun (WGS) entry which is preliminary data.</text>
</comment>
<keyword evidence="3" id="KW-1185">Reference proteome</keyword>
<dbReference type="EMBL" id="JBAMIC010002067">
    <property type="protein sequence ID" value="KAK7089369.1"/>
    <property type="molecule type" value="Genomic_DNA"/>
</dbReference>
<dbReference type="Proteomes" id="UP001374579">
    <property type="component" value="Unassembled WGS sequence"/>
</dbReference>
<organism evidence="2 3">
    <name type="scientific">Littorina saxatilis</name>
    <dbReference type="NCBI Taxonomy" id="31220"/>
    <lineage>
        <taxon>Eukaryota</taxon>
        <taxon>Metazoa</taxon>
        <taxon>Spiralia</taxon>
        <taxon>Lophotrochozoa</taxon>
        <taxon>Mollusca</taxon>
        <taxon>Gastropoda</taxon>
        <taxon>Caenogastropoda</taxon>
        <taxon>Littorinimorpha</taxon>
        <taxon>Littorinoidea</taxon>
        <taxon>Littorinidae</taxon>
        <taxon>Littorina</taxon>
    </lineage>
</organism>
<feature type="transmembrane region" description="Helical" evidence="1">
    <location>
        <begin position="73"/>
        <end position="97"/>
    </location>
</feature>